<gene>
    <name evidence="1" type="ORF">PS870_03948</name>
</gene>
<evidence type="ECO:0000313" key="2">
    <source>
        <dbReference type="Proteomes" id="UP000349468"/>
    </source>
</evidence>
<name>A0A5E7MG17_PSEFL</name>
<dbReference type="Proteomes" id="UP000349468">
    <property type="component" value="Unassembled WGS sequence"/>
</dbReference>
<organism evidence="1 2">
    <name type="scientific">Pseudomonas fluorescens</name>
    <dbReference type="NCBI Taxonomy" id="294"/>
    <lineage>
        <taxon>Bacteria</taxon>
        <taxon>Pseudomonadati</taxon>
        <taxon>Pseudomonadota</taxon>
        <taxon>Gammaproteobacteria</taxon>
        <taxon>Pseudomonadales</taxon>
        <taxon>Pseudomonadaceae</taxon>
        <taxon>Pseudomonas</taxon>
    </lineage>
</organism>
<dbReference type="EMBL" id="CABVIK010000013">
    <property type="protein sequence ID" value="VVP23533.1"/>
    <property type="molecule type" value="Genomic_DNA"/>
</dbReference>
<evidence type="ECO:0000313" key="1">
    <source>
        <dbReference type="EMBL" id="VVP23533.1"/>
    </source>
</evidence>
<dbReference type="AlphaFoldDB" id="A0A5E7MG17"/>
<accession>A0A5E7MG17</accession>
<reference evidence="1 2" key="1">
    <citation type="submission" date="2019-09" db="EMBL/GenBank/DDBJ databases">
        <authorList>
            <person name="Chandra G."/>
            <person name="Truman W A."/>
        </authorList>
    </citation>
    <scope>NUCLEOTIDE SEQUENCE [LARGE SCALE GENOMIC DNA]</scope>
    <source>
        <strain evidence="1">PS870</strain>
    </source>
</reference>
<sequence length="51" mass="6072">MTFYKHQQQKKIILRFSLVLRFSLIINSNAIKTELNAGRGKSYNRIFCDHE</sequence>
<protein>
    <submittedName>
        <fullName evidence="1">Uncharacterized protein</fullName>
    </submittedName>
</protein>
<proteinExistence type="predicted"/>